<dbReference type="Proteomes" id="UP000019478">
    <property type="component" value="Unassembled WGS sequence"/>
</dbReference>
<feature type="compositionally biased region" description="Polar residues" evidence="1">
    <location>
        <begin position="49"/>
        <end position="70"/>
    </location>
</feature>
<dbReference type="AlphaFoldDB" id="W9XR91"/>
<name>W9XR91_9EURO</name>
<gene>
    <name evidence="2" type="ORF">A1O3_06568</name>
</gene>
<dbReference type="OrthoDB" id="3485856at2759"/>
<dbReference type="eggNOG" id="ENOG502SN70">
    <property type="taxonomic scope" value="Eukaryota"/>
</dbReference>
<dbReference type="RefSeq" id="XP_007734876.1">
    <property type="nucleotide sequence ID" value="XM_007736686.1"/>
</dbReference>
<feature type="region of interest" description="Disordered" evidence="1">
    <location>
        <begin position="1"/>
        <end position="70"/>
    </location>
</feature>
<dbReference type="GeneID" id="19170676"/>
<proteinExistence type="predicted"/>
<feature type="compositionally biased region" description="Basic and acidic residues" evidence="1">
    <location>
        <begin position="365"/>
        <end position="391"/>
    </location>
</feature>
<evidence type="ECO:0000313" key="3">
    <source>
        <dbReference type="Proteomes" id="UP000019478"/>
    </source>
</evidence>
<feature type="compositionally biased region" description="Basic and acidic residues" evidence="1">
    <location>
        <begin position="1"/>
        <end position="48"/>
    </location>
</feature>
<evidence type="ECO:0000256" key="1">
    <source>
        <dbReference type="SAM" id="MobiDB-lite"/>
    </source>
</evidence>
<protein>
    <submittedName>
        <fullName evidence="2">Uncharacterized protein</fullName>
    </submittedName>
</protein>
<dbReference type="STRING" id="1182542.W9XR91"/>
<evidence type="ECO:0000313" key="2">
    <source>
        <dbReference type="EMBL" id="EXJ82753.1"/>
    </source>
</evidence>
<organism evidence="2 3">
    <name type="scientific">Capronia epimyces CBS 606.96</name>
    <dbReference type="NCBI Taxonomy" id="1182542"/>
    <lineage>
        <taxon>Eukaryota</taxon>
        <taxon>Fungi</taxon>
        <taxon>Dikarya</taxon>
        <taxon>Ascomycota</taxon>
        <taxon>Pezizomycotina</taxon>
        <taxon>Eurotiomycetes</taxon>
        <taxon>Chaetothyriomycetidae</taxon>
        <taxon>Chaetothyriales</taxon>
        <taxon>Herpotrichiellaceae</taxon>
        <taxon>Capronia</taxon>
    </lineage>
</organism>
<keyword evidence="3" id="KW-1185">Reference proteome</keyword>
<comment type="caution">
    <text evidence="2">The sequence shown here is derived from an EMBL/GenBank/DDBJ whole genome shotgun (WGS) entry which is preliminary data.</text>
</comment>
<dbReference type="EMBL" id="AMGY01000005">
    <property type="protein sequence ID" value="EXJ82753.1"/>
    <property type="molecule type" value="Genomic_DNA"/>
</dbReference>
<sequence length="400" mass="45518">MSREDDATMSREDDATMNREDDATMNREDDAMMNREDDATMNREDHCQQSEITPPSSFTHDPLTPSLTGEKSTEQLFNIIDDIRNYRTECDTPWLAFKLKPCDYTALESRILADGFLNRKLHFDYFPSIEQFVLRMPSTIHEGFGIAVVIDIVQHLGKIAHGNSPSAKFARDICCIGSSTITFNNPDYGRHDPDASFHHSDAKYPGVVMEVAWSQKARALPRLADEYILRSKGNIRVVIGFKFEYLHKHDKTATLSIWKAQQQIKDRGVELVAKQTVTDQVFRNADGTPNESPGSGLRLALEEFAPKALSKQFNDLSASIFIPAQELCRFLDNAERRTLKMKEEGLIEPTPAQLTLRPRSSTPPDEIHEEDKRAWQDEERRQAERSMRDDASYCPSSPSE</sequence>
<dbReference type="HOGENOM" id="CLU_044860_2_0_1"/>
<feature type="region of interest" description="Disordered" evidence="1">
    <location>
        <begin position="341"/>
        <end position="400"/>
    </location>
</feature>
<reference evidence="2 3" key="1">
    <citation type="submission" date="2013-03" db="EMBL/GenBank/DDBJ databases">
        <title>The Genome Sequence of Capronia epimyces CBS 606.96.</title>
        <authorList>
            <consortium name="The Broad Institute Genomics Platform"/>
            <person name="Cuomo C."/>
            <person name="de Hoog S."/>
            <person name="Gorbushina A."/>
            <person name="Walker B."/>
            <person name="Young S.K."/>
            <person name="Zeng Q."/>
            <person name="Gargeya S."/>
            <person name="Fitzgerald M."/>
            <person name="Haas B."/>
            <person name="Abouelleil A."/>
            <person name="Allen A.W."/>
            <person name="Alvarado L."/>
            <person name="Arachchi H.M."/>
            <person name="Berlin A.M."/>
            <person name="Chapman S.B."/>
            <person name="Gainer-Dewar J."/>
            <person name="Goldberg J."/>
            <person name="Griggs A."/>
            <person name="Gujja S."/>
            <person name="Hansen M."/>
            <person name="Howarth C."/>
            <person name="Imamovic A."/>
            <person name="Ireland A."/>
            <person name="Larimer J."/>
            <person name="McCowan C."/>
            <person name="Murphy C."/>
            <person name="Pearson M."/>
            <person name="Poon T.W."/>
            <person name="Priest M."/>
            <person name="Roberts A."/>
            <person name="Saif S."/>
            <person name="Shea T."/>
            <person name="Sisk P."/>
            <person name="Sykes S."/>
            <person name="Wortman J."/>
            <person name="Nusbaum C."/>
            <person name="Birren B."/>
        </authorList>
    </citation>
    <scope>NUCLEOTIDE SEQUENCE [LARGE SCALE GENOMIC DNA]</scope>
    <source>
        <strain evidence="2 3">CBS 606.96</strain>
    </source>
</reference>
<accession>W9XR91</accession>